<dbReference type="Pfam" id="PF01904">
    <property type="entry name" value="DUF72"/>
    <property type="match status" value="1"/>
</dbReference>
<dbReference type="SUPFAM" id="SSF117396">
    <property type="entry name" value="TM1631-like"/>
    <property type="match status" value="1"/>
</dbReference>
<name>A0A644YAS3_9ZZZZ</name>
<organism evidence="1">
    <name type="scientific">bioreactor metagenome</name>
    <dbReference type="NCBI Taxonomy" id="1076179"/>
    <lineage>
        <taxon>unclassified sequences</taxon>
        <taxon>metagenomes</taxon>
        <taxon>ecological metagenomes</taxon>
    </lineage>
</organism>
<evidence type="ECO:0000313" key="1">
    <source>
        <dbReference type="EMBL" id="MPM25590.1"/>
    </source>
</evidence>
<dbReference type="InterPro" id="IPR036520">
    <property type="entry name" value="UPF0759_sf"/>
</dbReference>
<proteinExistence type="predicted"/>
<gene>
    <name evidence="1" type="ORF">SDC9_72087</name>
</gene>
<accession>A0A644YAS3</accession>
<dbReference type="PANTHER" id="PTHR30348">
    <property type="entry name" value="UNCHARACTERIZED PROTEIN YECE"/>
    <property type="match status" value="1"/>
</dbReference>
<reference evidence="1" key="1">
    <citation type="submission" date="2019-08" db="EMBL/GenBank/DDBJ databases">
        <authorList>
            <person name="Kucharzyk K."/>
            <person name="Murdoch R.W."/>
            <person name="Higgins S."/>
            <person name="Loffler F."/>
        </authorList>
    </citation>
    <scope>NUCLEOTIDE SEQUENCE</scope>
</reference>
<sequence>MAGGGRIRIGTCSWADRGLVASGWYPPSARTAASRLAFYGASFDTVEVDSTFYAIPEQASAFQWAARTPPGFLFNVKAWGLFTWHSVKYETLPEWVRHEIPRPELGRLDFQGLPRELRPVLWKRFTSALEPLRTMDRMGYLLFQLPPKASFSPVMMRYLERVAEVTPPFRTAVEVRNRSWMEKGNRESFLSLLKGANMAYVAVDEPELDWTVGRDFPVTATWGAVARFHGRNREGWTKKGATVAEKFRYNYSDGELLSWEGEVRNAAEQAGKVFLMFNNCFRDYAVKNALRMKCLLGVACSPGEGVQGELSFEE</sequence>
<dbReference type="InterPro" id="IPR002763">
    <property type="entry name" value="DUF72"/>
</dbReference>
<dbReference type="AlphaFoldDB" id="A0A644YAS3"/>
<comment type="caution">
    <text evidence="1">The sequence shown here is derived from an EMBL/GenBank/DDBJ whole genome shotgun (WGS) entry which is preliminary data.</text>
</comment>
<dbReference type="Gene3D" id="3.20.20.410">
    <property type="entry name" value="Protein of unknown function UPF0759"/>
    <property type="match status" value="1"/>
</dbReference>
<dbReference type="EMBL" id="VSSQ01004532">
    <property type="protein sequence ID" value="MPM25590.1"/>
    <property type="molecule type" value="Genomic_DNA"/>
</dbReference>
<dbReference type="PANTHER" id="PTHR30348:SF13">
    <property type="entry name" value="UPF0759 PROTEIN YUNF"/>
    <property type="match status" value="1"/>
</dbReference>
<protein>
    <recommendedName>
        <fullName evidence="2">DUF72 domain-containing protein</fullName>
    </recommendedName>
</protein>
<evidence type="ECO:0008006" key="2">
    <source>
        <dbReference type="Google" id="ProtNLM"/>
    </source>
</evidence>